<proteinExistence type="predicted"/>
<dbReference type="EMBL" id="BMJQ01000001">
    <property type="protein sequence ID" value="GGE99315.1"/>
    <property type="molecule type" value="Genomic_DNA"/>
</dbReference>
<gene>
    <name evidence="2" type="ORF">GCM10011611_01110</name>
</gene>
<comment type="caution">
    <text evidence="2">The sequence shown here is derived from an EMBL/GenBank/DDBJ whole genome shotgun (WGS) entry which is preliminary data.</text>
</comment>
<protein>
    <recommendedName>
        <fullName evidence="1">TfoX N-terminal domain-containing protein</fullName>
    </recommendedName>
</protein>
<organism evidence="2 3">
    <name type="scientific">Aliidongia dinghuensis</name>
    <dbReference type="NCBI Taxonomy" id="1867774"/>
    <lineage>
        <taxon>Bacteria</taxon>
        <taxon>Pseudomonadati</taxon>
        <taxon>Pseudomonadota</taxon>
        <taxon>Alphaproteobacteria</taxon>
        <taxon>Rhodospirillales</taxon>
        <taxon>Dongiaceae</taxon>
        <taxon>Aliidongia</taxon>
    </lineage>
</organism>
<evidence type="ECO:0000313" key="3">
    <source>
        <dbReference type="Proteomes" id="UP000646365"/>
    </source>
</evidence>
<dbReference type="Gene3D" id="3.30.1460.30">
    <property type="entry name" value="YgaC/TfoX-N like chaperone"/>
    <property type="match status" value="1"/>
</dbReference>
<reference evidence="2" key="2">
    <citation type="submission" date="2020-09" db="EMBL/GenBank/DDBJ databases">
        <authorList>
            <person name="Sun Q."/>
            <person name="Zhou Y."/>
        </authorList>
    </citation>
    <scope>NUCLEOTIDE SEQUENCE</scope>
    <source>
        <strain evidence="2">CGMCC 1.15725</strain>
    </source>
</reference>
<accession>A0A8J2YPT1</accession>
<sequence>MDEALTPEARYAALAAQFVARGTASLSEKKGFGSTALLTDGRIFAMLTRGRLVVKLPRPRVAELVEAGWGVPFDANKGRPMKEWLTVDPAREADWTALAEEAQRFVAASRPEK</sequence>
<feature type="domain" description="TfoX N-terminal" evidence="1">
    <location>
        <begin position="25"/>
        <end position="106"/>
    </location>
</feature>
<keyword evidence="3" id="KW-1185">Reference proteome</keyword>
<dbReference type="AlphaFoldDB" id="A0A8J2YPT1"/>
<dbReference type="Pfam" id="PF04993">
    <property type="entry name" value="TfoX_N"/>
    <property type="match status" value="1"/>
</dbReference>
<dbReference type="InterPro" id="IPR007076">
    <property type="entry name" value="TfoX_N"/>
</dbReference>
<name>A0A8J2YPT1_9PROT</name>
<dbReference type="SUPFAM" id="SSF159894">
    <property type="entry name" value="YgaC/TfoX-N like"/>
    <property type="match status" value="1"/>
</dbReference>
<evidence type="ECO:0000259" key="1">
    <source>
        <dbReference type="Pfam" id="PF04993"/>
    </source>
</evidence>
<evidence type="ECO:0000313" key="2">
    <source>
        <dbReference type="EMBL" id="GGE99315.1"/>
    </source>
</evidence>
<reference evidence="2" key="1">
    <citation type="journal article" date="2014" name="Int. J. Syst. Evol. Microbiol.">
        <title>Complete genome sequence of Corynebacterium casei LMG S-19264T (=DSM 44701T), isolated from a smear-ripened cheese.</title>
        <authorList>
            <consortium name="US DOE Joint Genome Institute (JGI-PGF)"/>
            <person name="Walter F."/>
            <person name="Albersmeier A."/>
            <person name="Kalinowski J."/>
            <person name="Ruckert C."/>
        </authorList>
    </citation>
    <scope>NUCLEOTIDE SEQUENCE</scope>
    <source>
        <strain evidence="2">CGMCC 1.15725</strain>
    </source>
</reference>
<dbReference type="RefSeq" id="WP_189041338.1">
    <property type="nucleotide sequence ID" value="NZ_BMJQ01000001.1"/>
</dbReference>
<dbReference type="Proteomes" id="UP000646365">
    <property type="component" value="Unassembled WGS sequence"/>
</dbReference>